<evidence type="ECO:0000256" key="3">
    <source>
        <dbReference type="ARBA" id="ARBA00022801"/>
    </source>
</evidence>
<sequence>MGDFGPAASEEREQLGDSLVAIKESVQDIHVLVTGFGPFKSNLVNPSFLIASALPKIITIPQTTPTSTPRRILIHTHPVPIRVSYHAVRFAIPAIIDAFKNGHDGRPPDFVIHIGMANTRDYYAVETMAHRDDYGYTDVDGQVGFEDGEAIWKAMGLPEVLRPGPCTVPGDDEMEGSGGAGGIDGDGSPSLRKSSTTVYTTTGISATVATDTTATASNANATTTTTTVRPTSSPSPSPDIDKQPQPEQQDQTPAPPQTPLNEITTTITTTASHTPTCPSPPDAHFLKTWQSFVPRTADVRLSDDAGRYLCEFIYYTSLMHAYLERRNRSVVFLHVPGRADDEAIQLGKEVAAGLVRCLAACWVV</sequence>
<accession>A0A8H7Z1D5</accession>
<feature type="compositionally biased region" description="Low complexity" evidence="5">
    <location>
        <begin position="217"/>
        <end position="234"/>
    </location>
</feature>
<keyword evidence="4" id="KW-0788">Thiol protease</keyword>
<reference evidence="6 7" key="1">
    <citation type="submission" date="2021-01" db="EMBL/GenBank/DDBJ databases">
        <title>Chromosome-level genome assembly of a human fungal pathogen reveals clustering of transcriptionally co-regulated genes.</title>
        <authorList>
            <person name="Voorhies M."/>
            <person name="Cohen S."/>
            <person name="Shea T.P."/>
            <person name="Petrus S."/>
            <person name="Munoz J.F."/>
            <person name="Poplawski S."/>
            <person name="Goldman W.E."/>
            <person name="Michael T."/>
            <person name="Cuomo C.A."/>
            <person name="Sil A."/>
            <person name="Beyhan S."/>
        </authorList>
    </citation>
    <scope>NUCLEOTIDE SEQUENCE [LARGE SCALE GENOMIC DNA]</scope>
    <source>
        <strain evidence="6 7">G184AR</strain>
    </source>
</reference>
<dbReference type="EMBL" id="JAEVHI010000002">
    <property type="protein sequence ID" value="KAG5300042.1"/>
    <property type="molecule type" value="Genomic_DNA"/>
</dbReference>
<feature type="region of interest" description="Disordered" evidence="5">
    <location>
        <begin position="163"/>
        <end position="196"/>
    </location>
</feature>
<evidence type="ECO:0000256" key="5">
    <source>
        <dbReference type="SAM" id="MobiDB-lite"/>
    </source>
</evidence>
<dbReference type="OrthoDB" id="407146at2759"/>
<dbReference type="Proteomes" id="UP000670092">
    <property type="component" value="Unassembled WGS sequence"/>
</dbReference>
<proteinExistence type="inferred from homology"/>
<keyword evidence="3" id="KW-0378">Hydrolase</keyword>
<evidence type="ECO:0000313" key="7">
    <source>
        <dbReference type="Proteomes" id="UP000670092"/>
    </source>
</evidence>
<dbReference type="PANTHER" id="PTHR23402">
    <property type="entry name" value="PROTEASE FAMILY C15 PYROGLUTAMYL-PEPTIDASE I-RELATED"/>
    <property type="match status" value="1"/>
</dbReference>
<evidence type="ECO:0000256" key="2">
    <source>
        <dbReference type="ARBA" id="ARBA00022670"/>
    </source>
</evidence>
<dbReference type="VEuPathDB" id="FungiDB:I7I52_10561"/>
<feature type="compositionally biased region" description="Gly residues" evidence="5">
    <location>
        <begin position="176"/>
        <end position="185"/>
    </location>
</feature>
<dbReference type="GO" id="GO:0008234">
    <property type="term" value="F:cysteine-type peptidase activity"/>
    <property type="evidence" value="ECO:0007669"/>
    <property type="project" value="UniProtKB-KW"/>
</dbReference>
<organism evidence="6 7">
    <name type="scientific">Ajellomyces capsulatus</name>
    <name type="common">Darling's disease fungus</name>
    <name type="synonym">Histoplasma capsulatum</name>
    <dbReference type="NCBI Taxonomy" id="5037"/>
    <lineage>
        <taxon>Eukaryota</taxon>
        <taxon>Fungi</taxon>
        <taxon>Dikarya</taxon>
        <taxon>Ascomycota</taxon>
        <taxon>Pezizomycotina</taxon>
        <taxon>Eurotiomycetes</taxon>
        <taxon>Eurotiomycetidae</taxon>
        <taxon>Onygenales</taxon>
        <taxon>Ajellomycetaceae</taxon>
        <taxon>Histoplasma</taxon>
    </lineage>
</organism>
<dbReference type="InterPro" id="IPR016125">
    <property type="entry name" value="Peptidase_C15-like"/>
</dbReference>
<comment type="similarity">
    <text evidence="1">Belongs to the peptidase C15 family.</text>
</comment>
<dbReference type="SUPFAM" id="SSF53182">
    <property type="entry name" value="Pyrrolidone carboxyl peptidase (pyroglutamate aminopeptidase)"/>
    <property type="match status" value="2"/>
</dbReference>
<dbReference type="GO" id="GO:0006508">
    <property type="term" value="P:proteolysis"/>
    <property type="evidence" value="ECO:0007669"/>
    <property type="project" value="UniProtKB-KW"/>
</dbReference>
<dbReference type="AlphaFoldDB" id="A0A8H7Z1D5"/>
<feature type="region of interest" description="Disordered" evidence="5">
    <location>
        <begin position="217"/>
        <end position="261"/>
    </location>
</feature>
<gene>
    <name evidence="6" type="ORF">I7I52_10561</name>
</gene>
<dbReference type="PANTHER" id="PTHR23402:SF1">
    <property type="entry name" value="PYROGLUTAMYL-PEPTIDASE I"/>
    <property type="match status" value="1"/>
</dbReference>
<dbReference type="InterPro" id="IPR036440">
    <property type="entry name" value="Peptidase_C15-like_sf"/>
</dbReference>
<comment type="caution">
    <text evidence="6">The sequence shown here is derived from an EMBL/GenBank/DDBJ whole genome shotgun (WGS) entry which is preliminary data.</text>
</comment>
<evidence type="ECO:0000256" key="4">
    <source>
        <dbReference type="ARBA" id="ARBA00022807"/>
    </source>
</evidence>
<evidence type="ECO:0000256" key="1">
    <source>
        <dbReference type="ARBA" id="ARBA00006641"/>
    </source>
</evidence>
<evidence type="ECO:0000313" key="6">
    <source>
        <dbReference type="EMBL" id="KAG5300042.1"/>
    </source>
</evidence>
<name>A0A8H7Z1D5_AJECA</name>
<protein>
    <submittedName>
        <fullName evidence="6">Pyroglutamyl peptidase type I</fullName>
    </submittedName>
</protein>
<dbReference type="Gene3D" id="3.40.630.20">
    <property type="entry name" value="Peptidase C15, pyroglutamyl peptidase I-like"/>
    <property type="match status" value="2"/>
</dbReference>
<keyword evidence="2" id="KW-0645">Protease</keyword>